<evidence type="ECO:0000256" key="8">
    <source>
        <dbReference type="ARBA" id="ARBA00022842"/>
    </source>
</evidence>
<name>A0A8B6H845_MYTGA</name>
<evidence type="ECO:0000256" key="3">
    <source>
        <dbReference type="ARBA" id="ARBA00004123"/>
    </source>
</evidence>
<dbReference type="GO" id="GO:0016605">
    <property type="term" value="C:PML body"/>
    <property type="evidence" value="ECO:0007669"/>
    <property type="project" value="TreeGrafter"/>
</dbReference>
<dbReference type="EMBL" id="UYJE01009661">
    <property type="protein sequence ID" value="VDI75469.1"/>
    <property type="molecule type" value="Genomic_DNA"/>
</dbReference>
<keyword evidence="5" id="KW-0479">Metal-binding</keyword>
<dbReference type="Gene3D" id="3.60.10.10">
    <property type="entry name" value="Endonuclease/exonuclease/phosphatase"/>
    <property type="match status" value="1"/>
</dbReference>
<dbReference type="GO" id="GO:0004518">
    <property type="term" value="F:nuclease activity"/>
    <property type="evidence" value="ECO:0007669"/>
    <property type="project" value="UniProtKB-KW"/>
</dbReference>
<evidence type="ECO:0000256" key="6">
    <source>
        <dbReference type="ARBA" id="ARBA00022763"/>
    </source>
</evidence>
<dbReference type="GO" id="GO:0006302">
    <property type="term" value="P:double-strand break repair"/>
    <property type="evidence" value="ECO:0007669"/>
    <property type="project" value="TreeGrafter"/>
</dbReference>
<evidence type="ECO:0000313" key="11">
    <source>
        <dbReference type="EMBL" id="VDI75469.1"/>
    </source>
</evidence>
<keyword evidence="10" id="KW-0539">Nucleus</keyword>
<comment type="subcellular location">
    <subcellularLocation>
        <location evidence="3">Nucleus</location>
    </subcellularLocation>
</comment>
<organism evidence="11 12">
    <name type="scientific">Mytilus galloprovincialis</name>
    <name type="common">Mediterranean mussel</name>
    <dbReference type="NCBI Taxonomy" id="29158"/>
    <lineage>
        <taxon>Eukaryota</taxon>
        <taxon>Metazoa</taxon>
        <taxon>Spiralia</taxon>
        <taxon>Lophotrochozoa</taxon>
        <taxon>Mollusca</taxon>
        <taxon>Bivalvia</taxon>
        <taxon>Autobranchia</taxon>
        <taxon>Pteriomorphia</taxon>
        <taxon>Mytilida</taxon>
        <taxon>Mytiloidea</taxon>
        <taxon>Mytilidae</taxon>
        <taxon>Mytilinae</taxon>
        <taxon>Mytilus</taxon>
    </lineage>
</organism>
<evidence type="ECO:0000256" key="4">
    <source>
        <dbReference type="ARBA" id="ARBA00022722"/>
    </source>
</evidence>
<dbReference type="GO" id="GO:0005737">
    <property type="term" value="C:cytoplasm"/>
    <property type="evidence" value="ECO:0007669"/>
    <property type="project" value="TreeGrafter"/>
</dbReference>
<keyword evidence="4" id="KW-0540">Nuclease</keyword>
<dbReference type="GO" id="GO:0070260">
    <property type="term" value="F:5'-tyrosyl-DNA phosphodiesterase activity"/>
    <property type="evidence" value="ECO:0007669"/>
    <property type="project" value="TreeGrafter"/>
</dbReference>
<proteinExistence type="predicted"/>
<comment type="cofactor">
    <cofactor evidence="1">
        <name>Mn(2+)</name>
        <dbReference type="ChEBI" id="CHEBI:29035"/>
    </cofactor>
</comment>
<dbReference type="PANTHER" id="PTHR15822">
    <property type="entry name" value="TRAF AND TNF RECEPTOR-ASSOCIATED PROTEIN"/>
    <property type="match status" value="1"/>
</dbReference>
<dbReference type="InterPro" id="IPR036691">
    <property type="entry name" value="Endo/exonu/phosph_ase_sf"/>
</dbReference>
<evidence type="ECO:0000256" key="10">
    <source>
        <dbReference type="ARBA" id="ARBA00023242"/>
    </source>
</evidence>
<evidence type="ECO:0000256" key="5">
    <source>
        <dbReference type="ARBA" id="ARBA00022723"/>
    </source>
</evidence>
<evidence type="ECO:0000256" key="7">
    <source>
        <dbReference type="ARBA" id="ARBA00022801"/>
    </source>
</evidence>
<dbReference type="Proteomes" id="UP000596742">
    <property type="component" value="Unassembled WGS sequence"/>
</dbReference>
<accession>A0A8B6H845</accession>
<dbReference type="PANTHER" id="PTHR15822:SF4">
    <property type="entry name" value="TYROSYL-DNA PHOSPHODIESTERASE 2"/>
    <property type="match status" value="1"/>
</dbReference>
<evidence type="ECO:0000256" key="1">
    <source>
        <dbReference type="ARBA" id="ARBA00001936"/>
    </source>
</evidence>
<keyword evidence="6" id="KW-0227">DNA damage</keyword>
<dbReference type="GO" id="GO:0046872">
    <property type="term" value="F:metal ion binding"/>
    <property type="evidence" value="ECO:0007669"/>
    <property type="project" value="UniProtKB-KW"/>
</dbReference>
<dbReference type="SUPFAM" id="SSF56219">
    <property type="entry name" value="DNase I-like"/>
    <property type="match status" value="1"/>
</dbReference>
<reference evidence="11" key="1">
    <citation type="submission" date="2018-11" db="EMBL/GenBank/DDBJ databases">
        <authorList>
            <person name="Alioto T."/>
            <person name="Alioto T."/>
        </authorList>
    </citation>
    <scope>NUCLEOTIDE SEQUENCE</scope>
</reference>
<dbReference type="OrthoDB" id="9975959at2759"/>
<keyword evidence="8" id="KW-0460">Magnesium</keyword>
<dbReference type="GO" id="GO:0003697">
    <property type="term" value="F:single-stranded DNA binding"/>
    <property type="evidence" value="ECO:0007669"/>
    <property type="project" value="TreeGrafter"/>
</dbReference>
<evidence type="ECO:0008006" key="13">
    <source>
        <dbReference type="Google" id="ProtNLM"/>
    </source>
</evidence>
<dbReference type="InterPro" id="IPR051547">
    <property type="entry name" value="TDP2-like"/>
</dbReference>
<dbReference type="AlphaFoldDB" id="A0A8B6H845"/>
<comment type="caution">
    <text evidence="11">The sequence shown here is derived from an EMBL/GenBank/DDBJ whole genome shotgun (WGS) entry which is preliminary data.</text>
</comment>
<sequence length="220" mass="25328">MSEENMPIIRDMKCFETTKPYLNSDDNSKSDEESLPKGINLLSWNIFGRFDEYIKKRTSAVIAIINMESPNVIFLQEVIVDTLEMLSRKCLDYTFIESAVESYFTVIMVKHNVVQVTDSKIIPFTSSAQGRTLQKLECTIKGLPCVLMTSYLKSMQTHSDERKHQMKRALHHVVNASRDRTVLSGGEFNIKHREIREMKGLPKGVLDLWIETGRNKETHI</sequence>
<evidence type="ECO:0000313" key="12">
    <source>
        <dbReference type="Proteomes" id="UP000596742"/>
    </source>
</evidence>
<evidence type="ECO:0000256" key="9">
    <source>
        <dbReference type="ARBA" id="ARBA00023204"/>
    </source>
</evidence>
<evidence type="ECO:0000256" key="2">
    <source>
        <dbReference type="ARBA" id="ARBA00001946"/>
    </source>
</evidence>
<keyword evidence="7" id="KW-0378">Hydrolase</keyword>
<keyword evidence="12" id="KW-1185">Reference proteome</keyword>
<protein>
    <recommendedName>
        <fullName evidence="13">Endonuclease/exonuclease/phosphatase domain-containing protein</fullName>
    </recommendedName>
</protein>
<gene>
    <name evidence="11" type="ORF">MGAL_10B018468</name>
</gene>
<comment type="cofactor">
    <cofactor evidence="2">
        <name>Mg(2+)</name>
        <dbReference type="ChEBI" id="CHEBI:18420"/>
    </cofactor>
</comment>
<keyword evidence="9" id="KW-0234">DNA repair</keyword>